<feature type="region of interest" description="Disordered" evidence="15">
    <location>
        <begin position="259"/>
        <end position="285"/>
    </location>
</feature>
<keyword evidence="2 17" id="KW-0489">Methyltransferase</keyword>
<keyword evidence="11" id="KW-0804">Transcription</keyword>
<evidence type="ECO:0000256" key="11">
    <source>
        <dbReference type="ARBA" id="ARBA00023163"/>
    </source>
</evidence>
<name>A0A7K7WUZ5_9AVES</name>
<comment type="subcellular location">
    <subcellularLocation>
        <location evidence="1">Nucleus</location>
    </subcellularLocation>
</comment>
<comment type="caution">
    <text evidence="17">The sequence shown here is derived from an EMBL/GenBank/DDBJ whole genome shotgun (WGS) entry which is preliminary data.</text>
</comment>
<dbReference type="EMBL" id="VZSV01000479">
    <property type="protein sequence ID" value="NXA57128.1"/>
    <property type="molecule type" value="Genomic_DNA"/>
</dbReference>
<keyword evidence="18" id="KW-1185">Reference proteome</keyword>
<keyword evidence="4" id="KW-0949">S-adenosyl-L-methionine</keyword>
<evidence type="ECO:0000256" key="5">
    <source>
        <dbReference type="ARBA" id="ARBA00022723"/>
    </source>
</evidence>
<dbReference type="InterPro" id="IPR034732">
    <property type="entry name" value="EPHD"/>
</dbReference>
<feature type="non-terminal residue" evidence="17">
    <location>
        <position position="1"/>
    </location>
</feature>
<evidence type="ECO:0000256" key="4">
    <source>
        <dbReference type="ARBA" id="ARBA00022691"/>
    </source>
</evidence>
<keyword evidence="10" id="KW-0805">Transcription regulation</keyword>
<dbReference type="Pfam" id="PF05964">
    <property type="entry name" value="FYRN"/>
    <property type="match status" value="1"/>
</dbReference>
<keyword evidence="7" id="KW-0863">Zinc-finger</keyword>
<dbReference type="AlphaFoldDB" id="A0A7K7WUZ5"/>
<keyword evidence="12" id="KW-0539">Nucleus</keyword>
<dbReference type="SMART" id="SM00541">
    <property type="entry name" value="FYRN"/>
    <property type="match status" value="1"/>
</dbReference>
<feature type="domain" description="PHD-type" evidence="16">
    <location>
        <begin position="50"/>
        <end position="158"/>
    </location>
</feature>
<evidence type="ECO:0000256" key="1">
    <source>
        <dbReference type="ARBA" id="ARBA00004123"/>
    </source>
</evidence>
<keyword evidence="9" id="KW-0156">Chromatin regulator</keyword>
<dbReference type="Gene3D" id="3.30.160.360">
    <property type="match status" value="1"/>
</dbReference>
<dbReference type="EC" id="2.1.1.364" evidence="13"/>
<dbReference type="Gene3D" id="3.30.40.10">
    <property type="entry name" value="Zinc/RING finger domain, C3HC4 (zinc finger)"/>
    <property type="match status" value="1"/>
</dbReference>
<dbReference type="PROSITE" id="PS51805">
    <property type="entry name" value="EPHD"/>
    <property type="match status" value="1"/>
</dbReference>
<dbReference type="GO" id="GO:0045893">
    <property type="term" value="P:positive regulation of DNA-templated transcription"/>
    <property type="evidence" value="ECO:0007669"/>
    <property type="project" value="TreeGrafter"/>
</dbReference>
<dbReference type="PANTHER" id="PTHR45838:SF3">
    <property type="entry name" value="HISTONE-LYSINE N-METHYLTRANSFERASE 2B"/>
    <property type="match status" value="1"/>
</dbReference>
<dbReference type="Proteomes" id="UP000531559">
    <property type="component" value="Unassembled WGS sequence"/>
</dbReference>
<protein>
    <recommendedName>
        <fullName evidence="13">[histone H3]-lysine(4) N-methyltransferase</fullName>
        <ecNumber evidence="13">2.1.1.364</ecNumber>
    </recommendedName>
</protein>
<feature type="region of interest" description="Disordered" evidence="15">
    <location>
        <begin position="1"/>
        <end position="46"/>
    </location>
</feature>
<proteinExistence type="predicted"/>
<keyword evidence="6" id="KW-0677">Repeat</keyword>
<evidence type="ECO:0000256" key="13">
    <source>
        <dbReference type="ARBA" id="ARBA00023620"/>
    </source>
</evidence>
<evidence type="ECO:0000256" key="9">
    <source>
        <dbReference type="ARBA" id="ARBA00022853"/>
    </source>
</evidence>
<reference evidence="17 18" key="1">
    <citation type="submission" date="2019-09" db="EMBL/GenBank/DDBJ databases">
        <title>Bird 10,000 Genomes (B10K) Project - Family phase.</title>
        <authorList>
            <person name="Zhang G."/>
        </authorList>
    </citation>
    <scope>NUCLEOTIDE SEQUENCE [LARGE SCALE GENOMIC DNA]</scope>
    <source>
        <strain evidence="17">B10K-MSB-01</strain>
    </source>
</reference>
<dbReference type="GO" id="GO:0035097">
    <property type="term" value="C:histone methyltransferase complex"/>
    <property type="evidence" value="ECO:0007669"/>
    <property type="project" value="TreeGrafter"/>
</dbReference>
<dbReference type="Pfam" id="PF13771">
    <property type="entry name" value="zf-HC5HC2H"/>
    <property type="match status" value="1"/>
</dbReference>
<evidence type="ECO:0000256" key="3">
    <source>
        <dbReference type="ARBA" id="ARBA00022679"/>
    </source>
</evidence>
<keyword evidence="5" id="KW-0479">Metal-binding</keyword>
<dbReference type="GO" id="GO:0008270">
    <property type="term" value="F:zinc ion binding"/>
    <property type="evidence" value="ECO:0007669"/>
    <property type="project" value="UniProtKB-KW"/>
</dbReference>
<dbReference type="SMART" id="SM00249">
    <property type="entry name" value="PHD"/>
    <property type="match status" value="1"/>
</dbReference>
<evidence type="ECO:0000256" key="7">
    <source>
        <dbReference type="ARBA" id="ARBA00022771"/>
    </source>
</evidence>
<dbReference type="PANTHER" id="PTHR45838">
    <property type="entry name" value="HISTONE-LYSINE-N-METHYLTRANSFERASE 2 KMT2 FAMILY MEMBER"/>
    <property type="match status" value="1"/>
</dbReference>
<dbReference type="InterPro" id="IPR001965">
    <property type="entry name" value="Znf_PHD"/>
</dbReference>
<keyword evidence="8" id="KW-0862">Zinc</keyword>
<dbReference type="GO" id="GO:0032259">
    <property type="term" value="P:methylation"/>
    <property type="evidence" value="ECO:0007669"/>
    <property type="project" value="UniProtKB-KW"/>
</dbReference>
<evidence type="ECO:0000313" key="17">
    <source>
        <dbReference type="EMBL" id="NXA57128.1"/>
    </source>
</evidence>
<feature type="non-terminal residue" evidence="17">
    <location>
        <position position="285"/>
    </location>
</feature>
<dbReference type="InterPro" id="IPR013083">
    <property type="entry name" value="Znf_RING/FYVE/PHD"/>
</dbReference>
<evidence type="ECO:0000259" key="16">
    <source>
        <dbReference type="PROSITE" id="PS51805"/>
    </source>
</evidence>
<evidence type="ECO:0000256" key="15">
    <source>
        <dbReference type="SAM" id="MobiDB-lite"/>
    </source>
</evidence>
<evidence type="ECO:0000256" key="2">
    <source>
        <dbReference type="ARBA" id="ARBA00022603"/>
    </source>
</evidence>
<dbReference type="GO" id="GO:0140945">
    <property type="term" value="F:histone H3K4 monomethyltransferase activity"/>
    <property type="evidence" value="ECO:0007669"/>
    <property type="project" value="UniProtKB-EC"/>
</dbReference>
<comment type="catalytic activity">
    <reaction evidence="14">
        <text>L-lysyl(4)-[histone H3] + S-adenosyl-L-methionine = N(6)-methyl-L-lysyl(4)-[histone H3] + S-adenosyl-L-homocysteine + H(+)</text>
        <dbReference type="Rhea" id="RHEA:60264"/>
        <dbReference type="Rhea" id="RHEA-COMP:15543"/>
        <dbReference type="Rhea" id="RHEA-COMP:15547"/>
        <dbReference type="ChEBI" id="CHEBI:15378"/>
        <dbReference type="ChEBI" id="CHEBI:29969"/>
        <dbReference type="ChEBI" id="CHEBI:57856"/>
        <dbReference type="ChEBI" id="CHEBI:59789"/>
        <dbReference type="ChEBI" id="CHEBI:61929"/>
        <dbReference type="EC" id="2.1.1.364"/>
    </reaction>
    <physiologicalReaction direction="left-to-right" evidence="14">
        <dbReference type="Rhea" id="RHEA:60265"/>
    </physiologicalReaction>
</comment>
<dbReference type="FunFam" id="3.30.40.10:FF:000002">
    <property type="entry name" value="Histone-lysine N-methyltransferase"/>
    <property type="match status" value="1"/>
</dbReference>
<evidence type="ECO:0000256" key="12">
    <source>
        <dbReference type="ARBA" id="ARBA00023242"/>
    </source>
</evidence>
<feature type="compositionally biased region" description="Pro residues" evidence="15">
    <location>
        <begin position="1"/>
        <end position="16"/>
    </location>
</feature>
<evidence type="ECO:0000256" key="14">
    <source>
        <dbReference type="ARBA" id="ARBA00049353"/>
    </source>
</evidence>
<dbReference type="OrthoDB" id="308383at2759"/>
<gene>
    <name evidence="17" type="primary">Kmt2b</name>
    <name evidence="17" type="ORF">NOTJUL_R14546</name>
</gene>
<sequence length="285" mass="31531">PRPLSPPPHSPRPVLPPSADHTYAQWRPRPAPSEEPGAEVTLPEAGGDDTRQCVLCLQQGDAPAQDAGRLLYLGQNEWAHVNCALWSAEVFEEADGSLRNVHAAVARGRQMRCELCRRPGATVGCCLAACASNFHFMCARRRRAAFQSDKRVFCERHTGLLDGTGLVGEDGFAVLRRVYVDFEGISFKRKFLVGLEPGTVHMMIGSTRIDSLGALTERSEREGRLFPVGFQCWRLYWSSQDARRRCWYRCRIVERSPGGAPGMGGREHNRTIAHEAGMPGHPGPS</sequence>
<evidence type="ECO:0000256" key="10">
    <source>
        <dbReference type="ARBA" id="ARBA00023015"/>
    </source>
</evidence>
<keyword evidence="3 17" id="KW-0808">Transferase</keyword>
<evidence type="ECO:0000313" key="18">
    <source>
        <dbReference type="Proteomes" id="UP000531559"/>
    </source>
</evidence>
<dbReference type="InterPro" id="IPR003888">
    <property type="entry name" value="FYrich_N"/>
</dbReference>
<evidence type="ECO:0000256" key="8">
    <source>
        <dbReference type="ARBA" id="ARBA00022833"/>
    </source>
</evidence>
<evidence type="ECO:0000256" key="6">
    <source>
        <dbReference type="ARBA" id="ARBA00022737"/>
    </source>
</evidence>
<accession>A0A7K7WUZ5</accession>
<organism evidence="17 18">
    <name type="scientific">Nothocercus julius</name>
    <dbReference type="NCBI Taxonomy" id="2585813"/>
    <lineage>
        <taxon>Eukaryota</taxon>
        <taxon>Metazoa</taxon>
        <taxon>Chordata</taxon>
        <taxon>Craniata</taxon>
        <taxon>Vertebrata</taxon>
        <taxon>Euteleostomi</taxon>
        <taxon>Archelosauria</taxon>
        <taxon>Archosauria</taxon>
        <taxon>Dinosauria</taxon>
        <taxon>Saurischia</taxon>
        <taxon>Theropoda</taxon>
        <taxon>Coelurosauria</taxon>
        <taxon>Aves</taxon>
        <taxon>Palaeognathae</taxon>
        <taxon>Tinamiformes</taxon>
        <taxon>Tinamidae</taxon>
        <taxon>Nothocercus</taxon>
    </lineage>
</organism>
<dbReference type="PROSITE" id="PS51542">
    <property type="entry name" value="FYRN"/>
    <property type="match status" value="1"/>
</dbReference>